<sequence>METGEKELVSAEEEQALEESGNGGELKGTLKPDVVIHEGDPLQALAVYDFKFPCVSSDSVPEWPPYPDGHPFAGFSQGEMYQNFIAILVARILPRLGVVRG</sequence>
<proteinExistence type="predicted"/>
<accession>A0AAC8Q5X6</accession>
<keyword evidence="2" id="KW-0449">Lipoprotein</keyword>
<dbReference type="Proteomes" id="UP000035579">
    <property type="component" value="Chromosome"/>
</dbReference>
<feature type="region of interest" description="Disordered" evidence="1">
    <location>
        <begin position="1"/>
        <end position="29"/>
    </location>
</feature>
<evidence type="ECO:0000313" key="3">
    <source>
        <dbReference type="Proteomes" id="UP000035579"/>
    </source>
</evidence>
<dbReference type="AlphaFoldDB" id="A0AAC8Q5X6"/>
<dbReference type="KEGG" id="age:AA314_03043"/>
<organism evidence="2 3">
    <name type="scientific">Archangium gephyra</name>
    <dbReference type="NCBI Taxonomy" id="48"/>
    <lineage>
        <taxon>Bacteria</taxon>
        <taxon>Pseudomonadati</taxon>
        <taxon>Myxococcota</taxon>
        <taxon>Myxococcia</taxon>
        <taxon>Myxococcales</taxon>
        <taxon>Cystobacterineae</taxon>
        <taxon>Archangiaceae</taxon>
        <taxon>Archangium</taxon>
    </lineage>
</organism>
<evidence type="ECO:0000313" key="2">
    <source>
        <dbReference type="EMBL" id="AKJ01417.1"/>
    </source>
</evidence>
<protein>
    <submittedName>
        <fullName evidence="2">Lipoprotein</fullName>
    </submittedName>
</protein>
<dbReference type="EMBL" id="CP011509">
    <property type="protein sequence ID" value="AKJ01417.1"/>
    <property type="molecule type" value="Genomic_DNA"/>
</dbReference>
<reference evidence="2 3" key="1">
    <citation type="submission" date="2015-05" db="EMBL/GenBank/DDBJ databases">
        <title>Genome assembly of Archangium gephyra DSM 2261.</title>
        <authorList>
            <person name="Sharma G."/>
            <person name="Subramanian S."/>
        </authorList>
    </citation>
    <scope>NUCLEOTIDE SEQUENCE [LARGE SCALE GENOMIC DNA]</scope>
    <source>
        <strain evidence="2 3">DSM 2261</strain>
    </source>
</reference>
<evidence type="ECO:0000256" key="1">
    <source>
        <dbReference type="SAM" id="MobiDB-lite"/>
    </source>
</evidence>
<gene>
    <name evidence="2" type="ORF">AA314_03043</name>
</gene>
<name>A0AAC8Q5X6_9BACT</name>